<dbReference type="InParanoid" id="A0A0V0QF65"/>
<keyword evidence="2" id="KW-1185">Reference proteome</keyword>
<organism evidence="1 2">
    <name type="scientific">Pseudocohnilembus persalinus</name>
    <name type="common">Ciliate</name>
    <dbReference type="NCBI Taxonomy" id="266149"/>
    <lineage>
        <taxon>Eukaryota</taxon>
        <taxon>Sar</taxon>
        <taxon>Alveolata</taxon>
        <taxon>Ciliophora</taxon>
        <taxon>Intramacronucleata</taxon>
        <taxon>Oligohymenophorea</taxon>
        <taxon>Scuticociliatia</taxon>
        <taxon>Philasterida</taxon>
        <taxon>Pseudocohnilembidae</taxon>
        <taxon>Pseudocohnilembus</taxon>
    </lineage>
</organism>
<gene>
    <name evidence="1" type="ORF">PPERSA_02018</name>
</gene>
<dbReference type="EMBL" id="LDAU01000181">
    <property type="protein sequence ID" value="KRX00839.1"/>
    <property type="molecule type" value="Genomic_DNA"/>
</dbReference>
<sequence>MAQQSSIQGFQKTCQFKYSISCQIFPSQLKTLKAAIGIRLPKGILCSAINVGYKEFTSQYPLASIFKPYFPTVVTPPFKKNKLKVEFVTIMSYQRNRCWF</sequence>
<comment type="caution">
    <text evidence="1">The sequence shown here is derived from an EMBL/GenBank/DDBJ whole genome shotgun (WGS) entry which is preliminary data.</text>
</comment>
<evidence type="ECO:0000313" key="1">
    <source>
        <dbReference type="EMBL" id="KRX00839.1"/>
    </source>
</evidence>
<dbReference type="Proteomes" id="UP000054937">
    <property type="component" value="Unassembled WGS sequence"/>
</dbReference>
<accession>A0A0V0QF65</accession>
<dbReference type="AlphaFoldDB" id="A0A0V0QF65"/>
<name>A0A0V0QF65_PSEPJ</name>
<proteinExistence type="predicted"/>
<evidence type="ECO:0000313" key="2">
    <source>
        <dbReference type="Proteomes" id="UP000054937"/>
    </source>
</evidence>
<protein>
    <submittedName>
        <fullName evidence="1">Uncharacterized protein</fullName>
    </submittedName>
</protein>
<reference evidence="1 2" key="1">
    <citation type="journal article" date="2015" name="Sci. Rep.">
        <title>Genome of the facultative scuticociliatosis pathogen Pseudocohnilembus persalinus provides insight into its virulence through horizontal gene transfer.</title>
        <authorList>
            <person name="Xiong J."/>
            <person name="Wang G."/>
            <person name="Cheng J."/>
            <person name="Tian M."/>
            <person name="Pan X."/>
            <person name="Warren A."/>
            <person name="Jiang C."/>
            <person name="Yuan D."/>
            <person name="Miao W."/>
        </authorList>
    </citation>
    <scope>NUCLEOTIDE SEQUENCE [LARGE SCALE GENOMIC DNA]</scope>
    <source>
        <strain evidence="1">36N120E</strain>
    </source>
</reference>